<dbReference type="GO" id="GO:0016705">
    <property type="term" value="F:oxidoreductase activity, acting on paired donors, with incorporation or reduction of molecular oxygen"/>
    <property type="evidence" value="ECO:0007669"/>
    <property type="project" value="InterPro"/>
</dbReference>
<gene>
    <name evidence="8" type="ORF">PV11_07068</name>
</gene>
<evidence type="ECO:0000259" key="7">
    <source>
        <dbReference type="PROSITE" id="PS51704"/>
    </source>
</evidence>
<dbReference type="OrthoDB" id="1470350at2759"/>
<evidence type="ECO:0000256" key="5">
    <source>
        <dbReference type="PIRSR" id="PIRSR602401-1"/>
    </source>
</evidence>
<dbReference type="SUPFAM" id="SSF51695">
    <property type="entry name" value="PLC-like phosphodiesterases"/>
    <property type="match status" value="1"/>
</dbReference>
<comment type="cofactor">
    <cofactor evidence="1 5">
        <name>heme</name>
        <dbReference type="ChEBI" id="CHEBI:30413"/>
    </cofactor>
</comment>
<evidence type="ECO:0000256" key="4">
    <source>
        <dbReference type="ARBA" id="ARBA00023004"/>
    </source>
</evidence>
<evidence type="ECO:0000256" key="1">
    <source>
        <dbReference type="ARBA" id="ARBA00001971"/>
    </source>
</evidence>
<dbReference type="AlphaFoldDB" id="A0A0D1WWJ3"/>
<dbReference type="GO" id="GO:0004497">
    <property type="term" value="F:monooxygenase activity"/>
    <property type="evidence" value="ECO:0007669"/>
    <property type="project" value="InterPro"/>
</dbReference>
<dbReference type="PRINTS" id="PR00385">
    <property type="entry name" value="P450"/>
</dbReference>
<evidence type="ECO:0000256" key="6">
    <source>
        <dbReference type="SAM" id="Phobius"/>
    </source>
</evidence>
<feature type="binding site" description="axial binding residue" evidence="5">
    <location>
        <position position="505"/>
    </location>
    <ligand>
        <name>heme</name>
        <dbReference type="ChEBI" id="CHEBI:30413"/>
    </ligand>
    <ligandPart>
        <name>Fe</name>
        <dbReference type="ChEBI" id="CHEBI:18248"/>
    </ligandPart>
</feature>
<dbReference type="Gene3D" id="3.20.20.190">
    <property type="entry name" value="Phosphatidylinositol (PI) phosphodiesterase"/>
    <property type="match status" value="1"/>
</dbReference>
<dbReference type="EMBL" id="KN846953">
    <property type="protein sequence ID" value="KIV79511.1"/>
    <property type="molecule type" value="Genomic_DNA"/>
</dbReference>
<dbReference type="GO" id="GO:0008081">
    <property type="term" value="F:phosphoric diester hydrolase activity"/>
    <property type="evidence" value="ECO:0007669"/>
    <property type="project" value="InterPro"/>
</dbReference>
<dbReference type="InterPro" id="IPR036396">
    <property type="entry name" value="Cyt_P450_sf"/>
</dbReference>
<dbReference type="Pfam" id="PF00067">
    <property type="entry name" value="p450"/>
    <property type="match status" value="1"/>
</dbReference>
<dbReference type="GO" id="GO:0006629">
    <property type="term" value="P:lipid metabolic process"/>
    <property type="evidence" value="ECO:0007669"/>
    <property type="project" value="InterPro"/>
</dbReference>
<evidence type="ECO:0000256" key="2">
    <source>
        <dbReference type="ARBA" id="ARBA00022723"/>
    </source>
</evidence>
<dbReference type="InterPro" id="IPR050121">
    <property type="entry name" value="Cytochrome_P450_monoxygenase"/>
</dbReference>
<dbReference type="STRING" id="1016849.A0A0D1WWJ3"/>
<evidence type="ECO:0000313" key="8">
    <source>
        <dbReference type="EMBL" id="KIV79511.1"/>
    </source>
</evidence>
<dbReference type="PROSITE" id="PS00086">
    <property type="entry name" value="CYTOCHROME_P450"/>
    <property type="match status" value="1"/>
</dbReference>
<dbReference type="PANTHER" id="PTHR24305">
    <property type="entry name" value="CYTOCHROME P450"/>
    <property type="match status" value="1"/>
</dbReference>
<evidence type="ECO:0000256" key="3">
    <source>
        <dbReference type="ARBA" id="ARBA00023002"/>
    </source>
</evidence>
<dbReference type="GO" id="GO:0020037">
    <property type="term" value="F:heme binding"/>
    <property type="evidence" value="ECO:0007669"/>
    <property type="project" value="InterPro"/>
</dbReference>
<dbReference type="HOGENOM" id="CLU_353373_0_0_1"/>
<feature type="transmembrane region" description="Helical" evidence="6">
    <location>
        <begin position="59"/>
        <end position="77"/>
    </location>
</feature>
<keyword evidence="2 5" id="KW-0479">Metal-binding</keyword>
<dbReference type="PROSITE" id="PS51704">
    <property type="entry name" value="GP_PDE"/>
    <property type="match status" value="1"/>
</dbReference>
<reference evidence="8 9" key="1">
    <citation type="submission" date="2015-01" db="EMBL/GenBank/DDBJ databases">
        <title>The Genome Sequence of Exophiala sideris CBS121828.</title>
        <authorList>
            <consortium name="The Broad Institute Genomics Platform"/>
            <person name="Cuomo C."/>
            <person name="de Hoog S."/>
            <person name="Gorbushina A."/>
            <person name="Stielow B."/>
            <person name="Teixiera M."/>
            <person name="Abouelleil A."/>
            <person name="Chapman S.B."/>
            <person name="Priest M."/>
            <person name="Young S.K."/>
            <person name="Wortman J."/>
            <person name="Nusbaum C."/>
            <person name="Birren B."/>
        </authorList>
    </citation>
    <scope>NUCLEOTIDE SEQUENCE [LARGE SCALE GENOMIC DNA]</scope>
    <source>
        <strain evidence="8 9">CBS 121828</strain>
    </source>
</reference>
<keyword evidence="6" id="KW-0812">Transmembrane</keyword>
<dbReference type="InterPro" id="IPR017972">
    <property type="entry name" value="Cyt_P450_CS"/>
</dbReference>
<dbReference type="Pfam" id="PF03009">
    <property type="entry name" value="GDPD"/>
    <property type="match status" value="1"/>
</dbReference>
<dbReference type="InterPro" id="IPR002401">
    <property type="entry name" value="Cyt_P450_E_grp-I"/>
</dbReference>
<dbReference type="Gene3D" id="1.10.630.10">
    <property type="entry name" value="Cytochrome P450"/>
    <property type="match status" value="1"/>
</dbReference>
<dbReference type="PRINTS" id="PR00463">
    <property type="entry name" value="EP450I"/>
</dbReference>
<keyword evidence="4 5" id="KW-0408">Iron</keyword>
<dbReference type="InterPro" id="IPR017946">
    <property type="entry name" value="PLC-like_Pdiesterase_TIM-brl"/>
</dbReference>
<dbReference type="SUPFAM" id="SSF48264">
    <property type="entry name" value="Cytochrome P450"/>
    <property type="match status" value="1"/>
</dbReference>
<protein>
    <recommendedName>
        <fullName evidence="7">GP-PDE domain-containing protein</fullName>
    </recommendedName>
</protein>
<dbReference type="InterPro" id="IPR030395">
    <property type="entry name" value="GP_PDE_dom"/>
</dbReference>
<keyword evidence="6" id="KW-1133">Transmembrane helix</keyword>
<dbReference type="Proteomes" id="UP000053599">
    <property type="component" value="Unassembled WGS sequence"/>
</dbReference>
<organism evidence="8 9">
    <name type="scientific">Exophiala sideris</name>
    <dbReference type="NCBI Taxonomy" id="1016849"/>
    <lineage>
        <taxon>Eukaryota</taxon>
        <taxon>Fungi</taxon>
        <taxon>Dikarya</taxon>
        <taxon>Ascomycota</taxon>
        <taxon>Pezizomycotina</taxon>
        <taxon>Eurotiomycetes</taxon>
        <taxon>Chaetothyriomycetidae</taxon>
        <taxon>Chaetothyriales</taxon>
        <taxon>Herpotrichiellaceae</taxon>
        <taxon>Exophiala</taxon>
    </lineage>
</organism>
<feature type="domain" description="GP-PDE" evidence="7">
    <location>
        <begin position="553"/>
        <end position="795"/>
    </location>
</feature>
<sequence>MPAQLCGGISVEGLRSSSKLPIHILCSETNTQLNTRVLKTFEHRPAAMMMLFREVVTDPLPWLSALIVLSLLLYVVYQRFLHPLAKYPGPFLASLTDVWQAHQFMTLHQPYYLTKLHEKHGPIVRYGPDKLSVIDEACIPIIYQKSAKSMPKTEFYDAYGAAHPNVFGMRDENIHSIRRRHMSYSFSSSYVKEMEPYIDINIKLLKEKIMRYCLTGEVFDLKKLLHYYVIDVLGELAFSNSFGIQETGDESRIPPVVEHSLLAAVTGAWPLMTKTLKTYLPFVPHAGLQQLFKGRQACADLASRSVQRRLDNVQRQQELDPDAAERKDILTNLILAKHPDTGERLTQMDLETEAFGFIIAGTHTTSATTTLLFYHLLHNPGLMDKCVSEIDANLPPLERGQEAYPLTVAEASLPYLKNCIKENFRVTPVFTMPLARRVMSPEGIVIAGEHIPQGTSVAVCNHAFHHNPDVWGFDHNVFDPSRWERPEVNAKSRLLMHFGLGGRQCIGKTVATTNIYKVMSILLREFRFELPNEHETMEVQRGLYTGRIPEMTVRVAGHRGHSAGAPENTLAAFRKAREIGGEGVTCETDLALTKDGELILFHDDTVDRTTDGHGLVRNMTYEEIAALDAGRWFDEAFVGERVPLLRDALYLARELGIIYQLELKLRCAELLQFSSFDFVQLRDVKKAIPEIPTVGLCHSRLIDHAAVGREAHLDAVNIEIQHFPSGEARQLHKEGFAVLLAVLPPEPLATLKSYGMDLEAQAIDWIREGQLDQIIGNDVSEMVRIMNQARAPQSC</sequence>
<keyword evidence="6" id="KW-0472">Membrane</keyword>
<keyword evidence="3" id="KW-0560">Oxidoreductase</keyword>
<dbReference type="GO" id="GO:0005506">
    <property type="term" value="F:iron ion binding"/>
    <property type="evidence" value="ECO:0007669"/>
    <property type="project" value="InterPro"/>
</dbReference>
<dbReference type="InterPro" id="IPR001128">
    <property type="entry name" value="Cyt_P450"/>
</dbReference>
<evidence type="ECO:0000313" key="9">
    <source>
        <dbReference type="Proteomes" id="UP000053599"/>
    </source>
</evidence>
<proteinExistence type="predicted"/>
<name>A0A0D1WWJ3_9EURO</name>
<keyword evidence="5" id="KW-0349">Heme</keyword>
<dbReference type="PANTHER" id="PTHR24305:SF103">
    <property type="entry name" value="P450, PUTATIVE (EUROFUNG)-RELATED"/>
    <property type="match status" value="1"/>
</dbReference>
<accession>A0A0D1WWJ3</accession>